<dbReference type="InterPro" id="IPR050272">
    <property type="entry name" value="Isochorismatase-like_hydrls"/>
</dbReference>
<dbReference type="Pfam" id="PF00857">
    <property type="entry name" value="Isochorismatase"/>
    <property type="match status" value="1"/>
</dbReference>
<dbReference type="SUPFAM" id="SSF52499">
    <property type="entry name" value="Isochorismatase-like hydrolases"/>
    <property type="match status" value="1"/>
</dbReference>
<evidence type="ECO:0000259" key="2">
    <source>
        <dbReference type="Pfam" id="PF00857"/>
    </source>
</evidence>
<name>A0A934MI09_9HYPH</name>
<feature type="domain" description="Isochorismatase-like" evidence="2">
    <location>
        <begin position="37"/>
        <end position="234"/>
    </location>
</feature>
<comment type="caution">
    <text evidence="3">The sequence shown here is derived from an EMBL/GenBank/DDBJ whole genome shotgun (WGS) entry which is preliminary data.</text>
</comment>
<dbReference type="Proteomes" id="UP000609531">
    <property type="component" value="Unassembled WGS sequence"/>
</dbReference>
<reference evidence="3" key="1">
    <citation type="submission" date="2020-12" db="EMBL/GenBank/DDBJ databases">
        <title>Bacterial taxonomy.</title>
        <authorList>
            <person name="Pan X."/>
        </authorList>
    </citation>
    <scope>NUCLEOTIDE SEQUENCE</scope>
    <source>
        <strain evidence="3">B2012</strain>
    </source>
</reference>
<evidence type="ECO:0000313" key="3">
    <source>
        <dbReference type="EMBL" id="MBJ3778258.1"/>
    </source>
</evidence>
<evidence type="ECO:0000256" key="1">
    <source>
        <dbReference type="ARBA" id="ARBA00022801"/>
    </source>
</evidence>
<keyword evidence="1" id="KW-0378">Hydrolase</keyword>
<keyword evidence="4" id="KW-1185">Reference proteome</keyword>
<dbReference type="CDD" id="cd00431">
    <property type="entry name" value="cysteine_hydrolases"/>
    <property type="match status" value="1"/>
</dbReference>
<proteinExistence type="predicted"/>
<dbReference type="Gene3D" id="3.40.50.850">
    <property type="entry name" value="Isochorismatase-like"/>
    <property type="match status" value="1"/>
</dbReference>
<dbReference type="EMBL" id="JAEKJA010000024">
    <property type="protein sequence ID" value="MBJ3778258.1"/>
    <property type="molecule type" value="Genomic_DNA"/>
</dbReference>
<organism evidence="3 4">
    <name type="scientific">Acuticoccus mangrovi</name>
    <dbReference type="NCBI Taxonomy" id="2796142"/>
    <lineage>
        <taxon>Bacteria</taxon>
        <taxon>Pseudomonadati</taxon>
        <taxon>Pseudomonadota</taxon>
        <taxon>Alphaproteobacteria</taxon>
        <taxon>Hyphomicrobiales</taxon>
        <taxon>Amorphaceae</taxon>
        <taxon>Acuticoccus</taxon>
    </lineage>
</organism>
<accession>A0A934MI09</accession>
<dbReference type="AlphaFoldDB" id="A0A934MI09"/>
<dbReference type="InterPro" id="IPR036380">
    <property type="entry name" value="Isochorismatase-like_sf"/>
</dbReference>
<dbReference type="PANTHER" id="PTHR43540">
    <property type="entry name" value="PEROXYUREIDOACRYLATE/UREIDOACRYLATE AMIDOHYDROLASE-RELATED"/>
    <property type="match status" value="1"/>
</dbReference>
<protein>
    <submittedName>
        <fullName evidence="3">Isochorismatase family protein</fullName>
    </submittedName>
</protein>
<dbReference type="PANTHER" id="PTHR43540:SF6">
    <property type="entry name" value="ISOCHORISMATASE-LIKE DOMAIN-CONTAINING PROTEIN"/>
    <property type="match status" value="1"/>
</dbReference>
<dbReference type="InterPro" id="IPR000868">
    <property type="entry name" value="Isochorismatase-like_dom"/>
</dbReference>
<dbReference type="RefSeq" id="WP_198884157.1">
    <property type="nucleotide sequence ID" value="NZ_JAEKJA010000024.1"/>
</dbReference>
<dbReference type="GO" id="GO:0016787">
    <property type="term" value="F:hydrolase activity"/>
    <property type="evidence" value="ECO:0007669"/>
    <property type="project" value="UniProtKB-KW"/>
</dbReference>
<sequence>MNSQPLALDVEAVPTAAGADIVIDALPEPIAISLATTALVIVDMQNAYLSKGGYLDHVGFDVSGSPPVIEKTAELLAAARAKGLKTIFLQNGFSPDQAEAGGPTSPVWYKSNALKYMRAHPEMRGKLITYDTWDFEIVEPLAPRPGEPVIRKARYSGFAGTNLEQMLRASGVTTLLLAGVNTNVCVESTLRDAYHREFFAVMVPDATLQAGSDAIYDASVFNTRSFLGWTADTAAVVAALER</sequence>
<gene>
    <name evidence="3" type="ORF">JCR33_21340</name>
</gene>
<evidence type="ECO:0000313" key="4">
    <source>
        <dbReference type="Proteomes" id="UP000609531"/>
    </source>
</evidence>